<dbReference type="EMBL" id="AAWS01000056">
    <property type="protein sequence ID" value="EAY25041.1"/>
    <property type="molecule type" value="Genomic_DNA"/>
</dbReference>
<evidence type="ECO:0000313" key="2">
    <source>
        <dbReference type="Proteomes" id="UP000004095"/>
    </source>
</evidence>
<dbReference type="Pfam" id="PF20420">
    <property type="entry name" value="DUF6702"/>
    <property type="match status" value="1"/>
</dbReference>
<gene>
    <name evidence="1" type="ORF">M23134_07230</name>
</gene>
<dbReference type="eggNOG" id="ENOG502ZURZ">
    <property type="taxonomic scope" value="Bacteria"/>
</dbReference>
<dbReference type="OrthoDB" id="5735516at2"/>
<dbReference type="RefSeq" id="WP_002703636.1">
    <property type="nucleotide sequence ID" value="NZ_AAWS01000056.1"/>
</dbReference>
<dbReference type="AlphaFoldDB" id="A1ZX60"/>
<dbReference type="Proteomes" id="UP000004095">
    <property type="component" value="Unassembled WGS sequence"/>
</dbReference>
<comment type="caution">
    <text evidence="1">The sequence shown here is derived from an EMBL/GenBank/DDBJ whole genome shotgun (WGS) entry which is preliminary data.</text>
</comment>
<reference evidence="1 2" key="1">
    <citation type="submission" date="2007-01" db="EMBL/GenBank/DDBJ databases">
        <authorList>
            <person name="Haygood M."/>
            <person name="Podell S."/>
            <person name="Anderson C."/>
            <person name="Hopkinson B."/>
            <person name="Roe K."/>
            <person name="Barbeau K."/>
            <person name="Gaasterland T."/>
            <person name="Ferriera S."/>
            <person name="Johnson J."/>
            <person name="Kravitz S."/>
            <person name="Beeson K."/>
            <person name="Sutton G."/>
            <person name="Rogers Y.-H."/>
            <person name="Friedman R."/>
            <person name="Frazier M."/>
            <person name="Venter J.C."/>
        </authorList>
    </citation>
    <scope>NUCLEOTIDE SEQUENCE [LARGE SCALE GENOMIC DNA]</scope>
    <source>
        <strain evidence="1 2">ATCC 23134</strain>
    </source>
</reference>
<accession>A1ZX60</accession>
<evidence type="ECO:0000313" key="1">
    <source>
        <dbReference type="EMBL" id="EAY25041.1"/>
    </source>
</evidence>
<name>A1ZX60_MICM2</name>
<sequence length="162" mass="18994">MKLLFIIALSSWLNTTLTHPLKVSVSEMTIGNNQRVTIETRLFLDDLTDHISQTYRLLKPVFHRVNSEGTKALQRYINQRFYLVQSNQPNHLKITHTRFSEDKKALIVRLVSQHALRGNQPFRVKNTLFFDVFKKQKNLLNVSGARKAAHAFSLHQPWWRVM</sequence>
<proteinExistence type="predicted"/>
<dbReference type="InterPro" id="IPR046525">
    <property type="entry name" value="DUF6702"/>
</dbReference>
<organism evidence="1 2">
    <name type="scientific">Microscilla marina ATCC 23134</name>
    <dbReference type="NCBI Taxonomy" id="313606"/>
    <lineage>
        <taxon>Bacteria</taxon>
        <taxon>Pseudomonadati</taxon>
        <taxon>Bacteroidota</taxon>
        <taxon>Cytophagia</taxon>
        <taxon>Cytophagales</taxon>
        <taxon>Microscillaceae</taxon>
        <taxon>Microscilla</taxon>
    </lineage>
</organism>
<protein>
    <submittedName>
        <fullName evidence="1">Uncharacterized protein</fullName>
    </submittedName>
</protein>
<keyword evidence="2" id="KW-1185">Reference proteome</keyword>